<accession>A0A2M7X522</accession>
<evidence type="ECO:0000313" key="2">
    <source>
        <dbReference type="Proteomes" id="UP000230683"/>
    </source>
</evidence>
<dbReference type="Proteomes" id="UP000230683">
    <property type="component" value="Unassembled WGS sequence"/>
</dbReference>
<evidence type="ECO:0000313" key="1">
    <source>
        <dbReference type="EMBL" id="PJA41237.1"/>
    </source>
</evidence>
<organism evidence="1 2">
    <name type="scientific">candidate division WWE3 bacterium CG_4_9_14_3_um_filter_34_6</name>
    <dbReference type="NCBI Taxonomy" id="1975079"/>
    <lineage>
        <taxon>Bacteria</taxon>
        <taxon>Katanobacteria</taxon>
    </lineage>
</organism>
<comment type="caution">
    <text evidence="1">The sequence shown here is derived from an EMBL/GenBank/DDBJ whole genome shotgun (WGS) entry which is preliminary data.</text>
</comment>
<feature type="non-terminal residue" evidence="1">
    <location>
        <position position="133"/>
    </location>
</feature>
<sequence length="133" mass="14484">MPPPGKEPLTFLGWVEDVLKFPVNLPKKQIAVYVDEQRGTFKFIAKSSSPSIAGKDVLVSAAVESPEAFKDLPGVNTTISIEDYIKKPFESIQSLGKKTLADVFKIDDVAADRRGKIMEALTKGETTVDGTDI</sequence>
<dbReference type="AlphaFoldDB" id="A0A2M7X522"/>
<name>A0A2M7X522_UNCKA</name>
<proteinExistence type="predicted"/>
<dbReference type="EMBL" id="PFWY01000031">
    <property type="protein sequence ID" value="PJA41237.1"/>
    <property type="molecule type" value="Genomic_DNA"/>
</dbReference>
<protein>
    <submittedName>
        <fullName evidence="1">Uncharacterized protein</fullName>
    </submittedName>
</protein>
<reference evidence="2" key="1">
    <citation type="submission" date="2017-09" db="EMBL/GenBank/DDBJ databases">
        <title>Depth-based differentiation of microbial function through sediment-hosted aquifers and enrichment of novel symbionts in the deep terrestrial subsurface.</title>
        <authorList>
            <person name="Probst A.J."/>
            <person name="Ladd B."/>
            <person name="Jarett J.K."/>
            <person name="Geller-Mcgrath D.E."/>
            <person name="Sieber C.M.K."/>
            <person name="Emerson J.B."/>
            <person name="Anantharaman K."/>
            <person name="Thomas B.C."/>
            <person name="Malmstrom R."/>
            <person name="Stieglmeier M."/>
            <person name="Klingl A."/>
            <person name="Woyke T."/>
            <person name="Ryan C.M."/>
            <person name="Banfield J.F."/>
        </authorList>
    </citation>
    <scope>NUCLEOTIDE SEQUENCE [LARGE SCALE GENOMIC DNA]</scope>
</reference>
<gene>
    <name evidence="1" type="ORF">CO178_00645</name>
</gene>